<name>A0ABU5EV66_9BACT</name>
<comment type="caution">
    <text evidence="2">The sequence shown here is derived from an EMBL/GenBank/DDBJ whole genome shotgun (WGS) entry which is preliminary data.</text>
</comment>
<protein>
    <recommendedName>
        <fullName evidence="4">Lipoprotein</fullName>
    </recommendedName>
</protein>
<evidence type="ECO:0000313" key="3">
    <source>
        <dbReference type="Proteomes" id="UP001272242"/>
    </source>
</evidence>
<dbReference type="RefSeq" id="WP_320685733.1">
    <property type="nucleotide sequence ID" value="NZ_JAXBLV010000065.1"/>
</dbReference>
<evidence type="ECO:0008006" key="4">
    <source>
        <dbReference type="Google" id="ProtNLM"/>
    </source>
</evidence>
<proteinExistence type="predicted"/>
<dbReference type="Proteomes" id="UP001272242">
    <property type="component" value="Unassembled WGS sequence"/>
</dbReference>
<accession>A0ABU5EV66</accession>
<organism evidence="2 3">
    <name type="scientific">Gemmata algarum</name>
    <dbReference type="NCBI Taxonomy" id="2975278"/>
    <lineage>
        <taxon>Bacteria</taxon>
        <taxon>Pseudomonadati</taxon>
        <taxon>Planctomycetota</taxon>
        <taxon>Planctomycetia</taxon>
        <taxon>Gemmatales</taxon>
        <taxon>Gemmataceae</taxon>
        <taxon>Gemmata</taxon>
    </lineage>
</organism>
<gene>
    <name evidence="2" type="ORF">R5W23_006037</name>
</gene>
<keyword evidence="3" id="KW-1185">Reference proteome</keyword>
<dbReference type="EMBL" id="JAXBLV010000065">
    <property type="protein sequence ID" value="MDY3558863.1"/>
    <property type="molecule type" value="Genomic_DNA"/>
</dbReference>
<evidence type="ECO:0000313" key="2">
    <source>
        <dbReference type="EMBL" id="MDY3558863.1"/>
    </source>
</evidence>
<reference evidence="3" key="1">
    <citation type="journal article" date="2023" name="Mar. Drugs">
        <title>Gemmata algarum, a Novel Planctomycete Isolated from an Algal Mat, Displays Antimicrobial Activity.</title>
        <authorList>
            <person name="Kumar G."/>
            <person name="Kallscheuer N."/>
            <person name="Kashif M."/>
            <person name="Ahamad S."/>
            <person name="Jagadeeshwari U."/>
            <person name="Pannikurungottu S."/>
            <person name="Haufschild T."/>
            <person name="Kabuu M."/>
            <person name="Sasikala C."/>
            <person name="Jogler C."/>
            <person name="Ramana C."/>
        </authorList>
    </citation>
    <scope>NUCLEOTIDE SEQUENCE [LARGE SCALE GENOMIC DNA]</scope>
    <source>
        <strain evidence="3">JC673</strain>
    </source>
</reference>
<sequence length="143" mass="14923">MNRFACLAVVLGILAAVGCGKTESSTAPSKDPAKPNTPRKLSVKAPASQTVTQDRADEMTVSVDRDGFSAPVTIELKNLPKGVTVETKDLTLPADKNSLKVTIKAAPDAPAVVDHVVQVAAKAKSEADVPEVASDFKLTVKSK</sequence>
<evidence type="ECO:0000256" key="1">
    <source>
        <dbReference type="SAM" id="MobiDB-lite"/>
    </source>
</evidence>
<dbReference type="PROSITE" id="PS51257">
    <property type="entry name" value="PROKAR_LIPOPROTEIN"/>
    <property type="match status" value="1"/>
</dbReference>
<feature type="region of interest" description="Disordered" evidence="1">
    <location>
        <begin position="22"/>
        <end position="53"/>
    </location>
</feature>